<evidence type="ECO:0000313" key="3">
    <source>
        <dbReference type="Proteomes" id="UP000660339"/>
    </source>
</evidence>
<organism evidence="2 3">
    <name type="scientific">Catellatospora methionotrophica</name>
    <dbReference type="NCBI Taxonomy" id="121620"/>
    <lineage>
        <taxon>Bacteria</taxon>
        <taxon>Bacillati</taxon>
        <taxon>Actinomycetota</taxon>
        <taxon>Actinomycetes</taxon>
        <taxon>Micromonosporales</taxon>
        <taxon>Micromonosporaceae</taxon>
        <taxon>Catellatospora</taxon>
    </lineage>
</organism>
<gene>
    <name evidence="2" type="ORF">Cme02nite_47040</name>
</gene>
<dbReference type="Proteomes" id="UP000660339">
    <property type="component" value="Unassembled WGS sequence"/>
</dbReference>
<feature type="compositionally biased region" description="Basic residues" evidence="1">
    <location>
        <begin position="440"/>
        <end position="459"/>
    </location>
</feature>
<name>A0A8J3LC30_9ACTN</name>
<comment type="caution">
    <text evidence="2">The sequence shown here is derived from an EMBL/GenBank/DDBJ whole genome shotgun (WGS) entry which is preliminary data.</text>
</comment>
<dbReference type="RefSeq" id="WP_166385496.1">
    <property type="nucleotide sequence ID" value="NZ_BAAATT010000003.1"/>
</dbReference>
<accession>A0A8J3LC30</accession>
<reference evidence="2" key="1">
    <citation type="submission" date="2021-01" db="EMBL/GenBank/DDBJ databases">
        <title>Whole genome shotgun sequence of Catellatospora methionotrophica NBRC 14553.</title>
        <authorList>
            <person name="Komaki H."/>
            <person name="Tamura T."/>
        </authorList>
    </citation>
    <scope>NUCLEOTIDE SEQUENCE</scope>
    <source>
        <strain evidence="2">NBRC 14553</strain>
    </source>
</reference>
<protein>
    <submittedName>
        <fullName evidence="2">Uncharacterized protein</fullName>
    </submittedName>
</protein>
<proteinExistence type="predicted"/>
<keyword evidence="3" id="KW-1185">Reference proteome</keyword>
<dbReference type="EMBL" id="BONJ01000026">
    <property type="protein sequence ID" value="GIG16372.1"/>
    <property type="molecule type" value="Genomic_DNA"/>
</dbReference>
<feature type="region of interest" description="Disordered" evidence="1">
    <location>
        <begin position="424"/>
        <end position="459"/>
    </location>
</feature>
<sequence>MRSSAATTDTRLALWLRVREFAVPPSMIESATARRAAGDWAGACAAARVDVDLNLRAVAHAHGRELAAQVRDDLRHLAPDLLRSHMPRIAPDGLLRPGLTISLARYGGPQLVVRTPPAWADAGQRISLALWDRSGDAPRLHPHPQPDRRFRLDLHRHLWDVRRAPELAHRCGADTWPDTAGSAVSPDRWAVDHASAGPLPGGCAVHRWAAEAALVVHADGHTGGTVTVRVDSRQRFRVDVCSEQDTARISAVPSRDRSAATLVLPDAATWLLPDLELLHHGLVDADNLHPLVAAALAPDHPPPLRPPTHQPGGPRHVDCRGQRHRIALVDGVLTALDHDPAEIRREELLTALGGPPLPCLRAIDETHRHPESLVDVRARLDHGDAAGALAAVEGLLGPDALLRSGALRDELEAAAQGRVTHGLFRAGLAGTGPHPTSRGVGRRRERRATRFRPRHTTGR</sequence>
<evidence type="ECO:0000313" key="2">
    <source>
        <dbReference type="EMBL" id="GIG16372.1"/>
    </source>
</evidence>
<evidence type="ECO:0000256" key="1">
    <source>
        <dbReference type="SAM" id="MobiDB-lite"/>
    </source>
</evidence>
<dbReference type="AlphaFoldDB" id="A0A8J3LC30"/>